<protein>
    <submittedName>
        <fullName evidence="5 6">UPF0396 protein CG6066-like</fullName>
    </submittedName>
</protein>
<dbReference type="InterPro" id="IPR040466">
    <property type="entry name" value="NKAP"/>
</dbReference>
<proteinExistence type="inferred from homology"/>
<evidence type="ECO:0000256" key="1">
    <source>
        <dbReference type="ARBA" id="ARBA00009313"/>
    </source>
</evidence>
<dbReference type="Proteomes" id="UP000695022">
    <property type="component" value="Unplaced"/>
</dbReference>
<name>A0ABM1DYM5_PRICU</name>
<feature type="compositionally biased region" description="Basic residues" evidence="2">
    <location>
        <begin position="243"/>
        <end position="266"/>
    </location>
</feature>
<dbReference type="Pfam" id="PF06047">
    <property type="entry name" value="Nkap_C"/>
    <property type="match status" value="1"/>
</dbReference>
<feature type="compositionally biased region" description="Basic and acidic residues" evidence="2">
    <location>
        <begin position="38"/>
        <end position="52"/>
    </location>
</feature>
<dbReference type="RefSeq" id="XP_014665047.1">
    <property type="nucleotide sequence ID" value="XM_014809561.1"/>
</dbReference>
<feature type="region of interest" description="Disordered" evidence="2">
    <location>
        <begin position="1"/>
        <end position="299"/>
    </location>
</feature>
<feature type="compositionally biased region" description="Low complexity" evidence="2">
    <location>
        <begin position="1"/>
        <end position="16"/>
    </location>
</feature>
<dbReference type="InterPro" id="IPR009269">
    <property type="entry name" value="NKAP_C"/>
</dbReference>
<reference evidence="5 6" key="1">
    <citation type="submission" date="2025-05" db="UniProtKB">
        <authorList>
            <consortium name="RefSeq"/>
        </authorList>
    </citation>
    <scope>IDENTIFICATION</scope>
</reference>
<accession>A0ABM1DYM5</accession>
<feature type="compositionally biased region" description="Basic and acidic residues" evidence="2">
    <location>
        <begin position="171"/>
        <end position="192"/>
    </location>
</feature>
<feature type="compositionally biased region" description="Basic and acidic residues" evidence="2">
    <location>
        <begin position="143"/>
        <end position="159"/>
    </location>
</feature>
<dbReference type="RefSeq" id="XP_014665046.1">
    <property type="nucleotide sequence ID" value="XM_014809560.1"/>
</dbReference>
<evidence type="ECO:0000313" key="6">
    <source>
        <dbReference type="RefSeq" id="XP_014665047.1"/>
    </source>
</evidence>
<dbReference type="PANTHER" id="PTHR13087">
    <property type="entry name" value="NF-KAPPA B ACTIVATING PROTEIN"/>
    <property type="match status" value="1"/>
</dbReference>
<feature type="compositionally biased region" description="Basic and acidic residues" evidence="2">
    <location>
        <begin position="91"/>
        <end position="110"/>
    </location>
</feature>
<feature type="compositionally biased region" description="Basic and acidic residues" evidence="2">
    <location>
        <begin position="219"/>
        <end position="242"/>
    </location>
</feature>
<keyword evidence="4" id="KW-1185">Reference proteome</keyword>
<organism evidence="4 5">
    <name type="scientific">Priapulus caudatus</name>
    <name type="common">Priapulid worm</name>
    <dbReference type="NCBI Taxonomy" id="37621"/>
    <lineage>
        <taxon>Eukaryota</taxon>
        <taxon>Metazoa</taxon>
        <taxon>Ecdysozoa</taxon>
        <taxon>Scalidophora</taxon>
        <taxon>Priapulida</taxon>
        <taxon>Priapulimorpha</taxon>
        <taxon>Priapulimorphida</taxon>
        <taxon>Priapulidae</taxon>
        <taxon>Priapulus</taxon>
    </lineage>
</organism>
<dbReference type="PANTHER" id="PTHR13087:SF0">
    <property type="entry name" value="NFKB ACTIVATING PROTEIN LIKE"/>
    <property type="match status" value="1"/>
</dbReference>
<comment type="similarity">
    <text evidence="1">Belongs to the NKAP family.</text>
</comment>
<evidence type="ECO:0000259" key="3">
    <source>
        <dbReference type="Pfam" id="PF06047"/>
    </source>
</evidence>
<feature type="compositionally biased region" description="Basic and acidic residues" evidence="2">
    <location>
        <begin position="275"/>
        <end position="286"/>
    </location>
</feature>
<dbReference type="GeneID" id="106807265"/>
<feature type="domain" description="NF-kappa-B-activating protein C-terminal" evidence="3">
    <location>
        <begin position="325"/>
        <end position="424"/>
    </location>
</feature>
<evidence type="ECO:0000313" key="4">
    <source>
        <dbReference type="Proteomes" id="UP000695022"/>
    </source>
</evidence>
<gene>
    <name evidence="5 6" type="primary">LOC106807265</name>
</gene>
<evidence type="ECO:0000256" key="2">
    <source>
        <dbReference type="SAM" id="MobiDB-lite"/>
    </source>
</evidence>
<evidence type="ECO:0000313" key="5">
    <source>
        <dbReference type="RefSeq" id="XP_014665046.1"/>
    </source>
</evidence>
<sequence length="431" mass="48876">MARSRSSSRSSSNNSARDSDDSRSSGSKTRSRSPITSSDERRRATRYTDSDRKYRKKSRSPTVSKKSLQRHGRMDNMQRSSSGSQSQVRPKSPDRYDRRHEESGSNRYSKEGMGNQGRYYKRQEGDGGVVNQRYPYRPSHGVQGDHEARYNPGSRELDSRSSNSYHHSSGKRPDVDQRDEFMMLRRQEREKIGLMGVPEVWSVTPERQPTDSDDEIEDDMKATIKREKNGHFHGGSSEDIKKSKTRKHKKKSQKKQKKKKKSKNNKSKVESTIASEERSSDDRSDSESAEEDMWVEKTKKEGTIDEVVIGPQPISTSVSSKGGAANYGHALLPGEGEAMAAYVAEGKRIPRRGEIGLTSNEIEDYEAVGYVMSGSRHRRMEAVRLRKENQVYSADEKRALALFNHEARSKKEAVILGQFREMISSKAHSKG</sequence>
<feature type="compositionally biased region" description="Low complexity" evidence="2">
    <location>
        <begin position="78"/>
        <end position="87"/>
    </location>
</feature>